<dbReference type="EMBL" id="MU151428">
    <property type="protein sequence ID" value="KAF9443848.1"/>
    <property type="molecule type" value="Genomic_DNA"/>
</dbReference>
<dbReference type="Gene3D" id="3.90.25.10">
    <property type="entry name" value="UDP-galactose 4-epimerase, domain 1"/>
    <property type="match status" value="1"/>
</dbReference>
<dbReference type="PANTHER" id="PTHR43162:SF1">
    <property type="entry name" value="PRESTALK A DIFFERENTIATION PROTEIN A"/>
    <property type="match status" value="1"/>
</dbReference>
<evidence type="ECO:0000313" key="1">
    <source>
        <dbReference type="EMBL" id="KAF9443848.1"/>
    </source>
</evidence>
<accession>A0A9P5X3K0</accession>
<sequence length="290" mass="32440">MTILLTGGTGKTSVPLARLLSTQSTHSVLLASRKGTKPETLSGLDHSRVHATKFDWFDRTSWGSPFDCVALEKLPAIDAVYLIAPAVWDVEEVMGGFIDFAREKGVNKFVLLSASQGECGGRVAIAAPIKIEQVSLIVLTFSENLGEYQIHSIRDEDTFYSVWEDGKCPFVSAEDIAQAAFDILIGSPEAQSRINNDFIIHGPELFTNDELARLLSMVLLRTITHTRITKEEFLRQWKDLGFEELGRGLLESELRIAQGSEEAIFRHEKAVEGKGKMRDYIDKNKHLWMK</sequence>
<name>A0A9P5X3K0_9AGAR</name>
<comment type="caution">
    <text evidence="1">The sequence shown here is derived from an EMBL/GenBank/DDBJ whole genome shotgun (WGS) entry which is preliminary data.</text>
</comment>
<dbReference type="InterPro" id="IPR051604">
    <property type="entry name" value="Ergot_Alk_Oxidoreductase"/>
</dbReference>
<dbReference type="AlphaFoldDB" id="A0A9P5X3K0"/>
<dbReference type="InterPro" id="IPR036291">
    <property type="entry name" value="NAD(P)-bd_dom_sf"/>
</dbReference>
<dbReference type="SUPFAM" id="SSF51735">
    <property type="entry name" value="NAD(P)-binding Rossmann-fold domains"/>
    <property type="match status" value="1"/>
</dbReference>
<dbReference type="Gene3D" id="3.40.50.720">
    <property type="entry name" value="NAD(P)-binding Rossmann-like Domain"/>
    <property type="match status" value="1"/>
</dbReference>
<proteinExistence type="predicted"/>
<organism evidence="1 2">
    <name type="scientific">Macrolepiota fuliginosa MF-IS2</name>
    <dbReference type="NCBI Taxonomy" id="1400762"/>
    <lineage>
        <taxon>Eukaryota</taxon>
        <taxon>Fungi</taxon>
        <taxon>Dikarya</taxon>
        <taxon>Basidiomycota</taxon>
        <taxon>Agaricomycotina</taxon>
        <taxon>Agaricomycetes</taxon>
        <taxon>Agaricomycetidae</taxon>
        <taxon>Agaricales</taxon>
        <taxon>Agaricineae</taxon>
        <taxon>Agaricaceae</taxon>
        <taxon>Macrolepiota</taxon>
    </lineage>
</organism>
<protein>
    <recommendedName>
        <fullName evidence="3">NAD(P)-binding domain-containing protein</fullName>
    </recommendedName>
</protein>
<reference evidence="1" key="1">
    <citation type="submission" date="2020-11" db="EMBL/GenBank/DDBJ databases">
        <authorList>
            <consortium name="DOE Joint Genome Institute"/>
            <person name="Ahrendt S."/>
            <person name="Riley R."/>
            <person name="Andreopoulos W."/>
            <person name="Labutti K."/>
            <person name="Pangilinan J."/>
            <person name="Ruiz-Duenas F.J."/>
            <person name="Barrasa J.M."/>
            <person name="Sanchez-Garcia M."/>
            <person name="Camarero S."/>
            <person name="Miyauchi S."/>
            <person name="Serrano A."/>
            <person name="Linde D."/>
            <person name="Babiker R."/>
            <person name="Drula E."/>
            <person name="Ayuso-Fernandez I."/>
            <person name="Pacheco R."/>
            <person name="Padilla G."/>
            <person name="Ferreira P."/>
            <person name="Barriuso J."/>
            <person name="Kellner H."/>
            <person name="Castanera R."/>
            <person name="Alfaro M."/>
            <person name="Ramirez L."/>
            <person name="Pisabarro A.G."/>
            <person name="Kuo A."/>
            <person name="Tritt A."/>
            <person name="Lipzen A."/>
            <person name="He G."/>
            <person name="Yan M."/>
            <person name="Ng V."/>
            <person name="Cullen D."/>
            <person name="Martin F."/>
            <person name="Rosso M.-N."/>
            <person name="Henrissat B."/>
            <person name="Hibbett D."/>
            <person name="Martinez A.T."/>
            <person name="Grigoriev I.V."/>
        </authorList>
    </citation>
    <scope>NUCLEOTIDE SEQUENCE</scope>
    <source>
        <strain evidence="1">MF-IS2</strain>
    </source>
</reference>
<gene>
    <name evidence="1" type="ORF">P691DRAFT_787425</name>
</gene>
<dbReference type="OrthoDB" id="419598at2759"/>
<evidence type="ECO:0000313" key="2">
    <source>
        <dbReference type="Proteomes" id="UP000807342"/>
    </source>
</evidence>
<evidence type="ECO:0008006" key="3">
    <source>
        <dbReference type="Google" id="ProtNLM"/>
    </source>
</evidence>
<keyword evidence="2" id="KW-1185">Reference proteome</keyword>
<dbReference type="PANTHER" id="PTHR43162">
    <property type="match status" value="1"/>
</dbReference>
<dbReference type="Proteomes" id="UP000807342">
    <property type="component" value="Unassembled WGS sequence"/>
</dbReference>